<gene>
    <name evidence="3" type="ORF">FVW59_18090</name>
</gene>
<dbReference type="Gene3D" id="3.90.550.10">
    <property type="entry name" value="Spore Coat Polysaccharide Biosynthesis Protein SpsA, Chain A"/>
    <property type="match status" value="1"/>
</dbReference>
<organism evidence="3 4">
    <name type="scientific">Parahaliea aestuarii</name>
    <dbReference type="NCBI Taxonomy" id="1852021"/>
    <lineage>
        <taxon>Bacteria</taxon>
        <taxon>Pseudomonadati</taxon>
        <taxon>Pseudomonadota</taxon>
        <taxon>Gammaproteobacteria</taxon>
        <taxon>Cellvibrionales</taxon>
        <taxon>Halieaceae</taxon>
        <taxon>Parahaliea</taxon>
    </lineage>
</organism>
<name>A0A5C8ZLH1_9GAMM</name>
<dbReference type="InterPro" id="IPR001173">
    <property type="entry name" value="Glyco_trans_2-like"/>
</dbReference>
<dbReference type="AlphaFoldDB" id="A0A5C8ZLH1"/>
<keyword evidence="3" id="KW-0808">Transferase</keyword>
<accession>A0A5C8ZLH1</accession>
<dbReference type="EMBL" id="VRYZ01000009">
    <property type="protein sequence ID" value="TXS89426.1"/>
    <property type="molecule type" value="Genomic_DNA"/>
</dbReference>
<dbReference type="PANTHER" id="PTHR43685">
    <property type="entry name" value="GLYCOSYLTRANSFERASE"/>
    <property type="match status" value="1"/>
</dbReference>
<proteinExistence type="predicted"/>
<dbReference type="GO" id="GO:0016740">
    <property type="term" value="F:transferase activity"/>
    <property type="evidence" value="ECO:0007669"/>
    <property type="project" value="UniProtKB-KW"/>
</dbReference>
<comment type="caution">
    <text evidence="3">The sequence shown here is derived from an EMBL/GenBank/DDBJ whole genome shotgun (WGS) entry which is preliminary data.</text>
</comment>
<evidence type="ECO:0000256" key="1">
    <source>
        <dbReference type="SAM" id="MobiDB-lite"/>
    </source>
</evidence>
<dbReference type="SUPFAM" id="SSF53448">
    <property type="entry name" value="Nucleotide-diphospho-sugar transferases"/>
    <property type="match status" value="1"/>
</dbReference>
<dbReference type="OrthoDB" id="9806824at2"/>
<dbReference type="Pfam" id="PF00535">
    <property type="entry name" value="Glycos_transf_2"/>
    <property type="match status" value="1"/>
</dbReference>
<evidence type="ECO:0000313" key="4">
    <source>
        <dbReference type="Proteomes" id="UP000321933"/>
    </source>
</evidence>
<evidence type="ECO:0000313" key="3">
    <source>
        <dbReference type="EMBL" id="TXS89426.1"/>
    </source>
</evidence>
<evidence type="ECO:0000259" key="2">
    <source>
        <dbReference type="Pfam" id="PF00535"/>
    </source>
</evidence>
<dbReference type="PANTHER" id="PTHR43685:SF11">
    <property type="entry name" value="GLYCOSYLTRANSFERASE TAGX-RELATED"/>
    <property type="match status" value="1"/>
</dbReference>
<feature type="domain" description="Glycosyltransferase 2-like" evidence="2">
    <location>
        <begin position="340"/>
        <end position="446"/>
    </location>
</feature>
<dbReference type="InterPro" id="IPR029044">
    <property type="entry name" value="Nucleotide-diphossugar_trans"/>
</dbReference>
<keyword evidence="4" id="KW-1185">Reference proteome</keyword>
<protein>
    <submittedName>
        <fullName evidence="3">Glycosyltransferase</fullName>
    </submittedName>
</protein>
<feature type="region of interest" description="Disordered" evidence="1">
    <location>
        <begin position="553"/>
        <end position="583"/>
    </location>
</feature>
<reference evidence="3 4" key="1">
    <citation type="submission" date="2019-08" db="EMBL/GenBank/DDBJ databases">
        <title>Parahaliea maris sp. nov., isolated from the surface seawater.</title>
        <authorList>
            <person name="Liu Y."/>
        </authorList>
    </citation>
    <scope>NUCLEOTIDE SEQUENCE [LARGE SCALE GENOMIC DNA]</scope>
    <source>
        <strain evidence="3 4">S2-26</strain>
    </source>
</reference>
<feature type="compositionally biased region" description="Polar residues" evidence="1">
    <location>
        <begin position="573"/>
        <end position="583"/>
    </location>
</feature>
<sequence>MAGASSRRRRGDYCELSWGSIMKLGSVTERWLDKLKSGLYAAYFGVTSIPAIAELDWAVRRYLAAKAGLGSSRKQMKLIHQLAGGRGIGLSPRRAAGELPDSMDIIVYTNKVNTSAEVGPTLACLERVQGGSCAFHVWQITASAGTSCESTSFRAPGSLLETKVHQAPNIEQAVASGSAPLLLVVSDNIAPEPALIKRALTDSATDTEDTVWWEYCPTLGERPDYIDPVTLRIAHSRGDCVAFRRPAPATLNLLSGHRDHPTDWLASLSEQYHTNGRSLVNRTPWATEYYSSLSAEKGPKPTATPKATQVRLRPFSPFELGNSDAPAIGNPPTIKLPLVSVIIRTFPGRGAWLQESAQSALNQSYPNLEIIIAEDGEPSHSHLIGELNKKLVDSRFLTYLAKGKQGKSKTGNHGLASASGQFLMFLDDDDLLYPAHVELLIRHLLASPGTKAAYGLAFEVHTRIDDTPGQYEEVFYCLPKMMLRNYSRENLERDNLFPIQTVIFERSLYEELGGFDPEKQYLEDWDLWLRYASKTQFLAVPVVTSLYRTPAKASERVARTRNPKRRTPPAGATPSNPEKVNTQ</sequence>
<dbReference type="InterPro" id="IPR050834">
    <property type="entry name" value="Glycosyltransf_2"/>
</dbReference>
<dbReference type="Proteomes" id="UP000321933">
    <property type="component" value="Unassembled WGS sequence"/>
</dbReference>